<keyword evidence="8" id="KW-1003">Cell membrane</keyword>
<keyword evidence="7 8" id="KW-0066">ATP synthesis</keyword>
<dbReference type="NCBIfam" id="TIGR01216">
    <property type="entry name" value="ATP_synt_epsi"/>
    <property type="match status" value="1"/>
</dbReference>
<sequence>MATIKLEIVSPDKVVYENDISMLIVRSTGGELGILPHHAPLVAGLVPHAMRIRLGADRDEQLIAVAGGFMEVTPEKITVLATAAEQPIDIDINRAKEAMARAKARIAAFHQGTAEGKDVDIDRAELALRRSIARLRALGSQFEE</sequence>
<evidence type="ECO:0000256" key="9">
    <source>
        <dbReference type="RuleBase" id="RU003656"/>
    </source>
</evidence>
<dbReference type="STRING" id="187979.ERS852385_01052"/>
<dbReference type="GO" id="GO:0005524">
    <property type="term" value="F:ATP binding"/>
    <property type="evidence" value="ECO:0007669"/>
    <property type="project" value="UniProtKB-UniRule"/>
</dbReference>
<comment type="subcellular location">
    <subcellularLocation>
        <location evidence="8">Cell membrane</location>
        <topology evidence="8">Peripheral membrane protein</topology>
    </subcellularLocation>
    <subcellularLocation>
        <location evidence="1">Endomembrane system</location>
        <topology evidence="1">Peripheral membrane protein</topology>
    </subcellularLocation>
</comment>
<evidence type="ECO:0000256" key="3">
    <source>
        <dbReference type="ARBA" id="ARBA00022448"/>
    </source>
</evidence>
<keyword evidence="8" id="KW-0375">Hydrogen ion transport</keyword>
<comment type="subunit">
    <text evidence="8 9">F-type ATPases have 2 components, CF(1) - the catalytic core - and CF(0) - the membrane proton channel. CF(1) has five subunits: alpha(3), beta(3), gamma(1), delta(1), epsilon(1). CF(0) has three main subunits: a, b and c.</text>
</comment>
<evidence type="ECO:0000256" key="6">
    <source>
        <dbReference type="ARBA" id="ARBA00023196"/>
    </source>
</evidence>
<organism evidence="12 13">
    <name type="scientific">Mitsuokella jalaludinii</name>
    <dbReference type="NCBI Taxonomy" id="187979"/>
    <lineage>
        <taxon>Bacteria</taxon>
        <taxon>Bacillati</taxon>
        <taxon>Bacillota</taxon>
        <taxon>Negativicutes</taxon>
        <taxon>Selenomonadales</taxon>
        <taxon>Selenomonadaceae</taxon>
        <taxon>Mitsuokella</taxon>
    </lineage>
</organism>
<evidence type="ECO:0000256" key="7">
    <source>
        <dbReference type="ARBA" id="ARBA00023310"/>
    </source>
</evidence>
<comment type="function">
    <text evidence="8">Produces ATP from ADP in the presence of a proton gradient across the membrane.</text>
</comment>
<dbReference type="AlphaFoldDB" id="A0A173YTP9"/>
<keyword evidence="5 8" id="KW-0472">Membrane</keyword>
<evidence type="ECO:0000313" key="12">
    <source>
        <dbReference type="EMBL" id="CUN66899.1"/>
    </source>
</evidence>
<feature type="domain" description="ATP synthase epsilon subunit C-terminal" evidence="10">
    <location>
        <begin position="89"/>
        <end position="138"/>
    </location>
</feature>
<keyword evidence="3 8" id="KW-0813">Transport</keyword>
<dbReference type="eggNOG" id="COG0355">
    <property type="taxonomic scope" value="Bacteria"/>
</dbReference>
<evidence type="ECO:0000256" key="2">
    <source>
        <dbReference type="ARBA" id="ARBA00005712"/>
    </source>
</evidence>
<dbReference type="PANTHER" id="PTHR13822:SF10">
    <property type="entry name" value="ATP SYNTHASE EPSILON CHAIN, CHLOROPLASTIC"/>
    <property type="match status" value="1"/>
</dbReference>
<name>A0A173YTP9_9FIRM</name>
<evidence type="ECO:0000256" key="4">
    <source>
        <dbReference type="ARBA" id="ARBA00023065"/>
    </source>
</evidence>
<accession>A0A173YTP9</accession>
<dbReference type="Pfam" id="PF02823">
    <property type="entry name" value="ATP-synt_DE_N"/>
    <property type="match status" value="1"/>
</dbReference>
<protein>
    <recommendedName>
        <fullName evidence="8">ATP synthase epsilon chain</fullName>
    </recommendedName>
    <alternativeName>
        <fullName evidence="8">ATP synthase F1 sector epsilon subunit</fullName>
    </alternativeName>
    <alternativeName>
        <fullName evidence="8">F-ATPase epsilon subunit</fullName>
    </alternativeName>
</protein>
<dbReference type="Gene3D" id="2.60.15.10">
    <property type="entry name" value="F0F1 ATP synthase delta/epsilon subunit, N-terminal"/>
    <property type="match status" value="1"/>
</dbReference>
<dbReference type="SUPFAM" id="SSF51344">
    <property type="entry name" value="Epsilon subunit of F1F0-ATP synthase N-terminal domain"/>
    <property type="match status" value="1"/>
</dbReference>
<dbReference type="PANTHER" id="PTHR13822">
    <property type="entry name" value="ATP SYNTHASE DELTA/EPSILON CHAIN"/>
    <property type="match status" value="1"/>
</dbReference>
<dbReference type="InterPro" id="IPR036771">
    <property type="entry name" value="ATPsynth_dsu/esu_N"/>
</dbReference>
<dbReference type="InterPro" id="IPR001469">
    <property type="entry name" value="ATP_synth_F1_dsu/esu"/>
</dbReference>
<evidence type="ECO:0000259" key="11">
    <source>
        <dbReference type="Pfam" id="PF02823"/>
    </source>
</evidence>
<dbReference type="GO" id="GO:0046933">
    <property type="term" value="F:proton-transporting ATP synthase activity, rotational mechanism"/>
    <property type="evidence" value="ECO:0007669"/>
    <property type="project" value="UniProtKB-UniRule"/>
</dbReference>
<reference evidence="12 13" key="1">
    <citation type="submission" date="2015-09" db="EMBL/GenBank/DDBJ databases">
        <authorList>
            <consortium name="Pathogen Informatics"/>
        </authorList>
    </citation>
    <scope>NUCLEOTIDE SEQUENCE [LARGE SCALE GENOMIC DNA]</scope>
    <source>
        <strain evidence="12 13">2789STDY5608828</strain>
    </source>
</reference>
<evidence type="ECO:0000259" key="10">
    <source>
        <dbReference type="Pfam" id="PF00401"/>
    </source>
</evidence>
<evidence type="ECO:0000313" key="13">
    <source>
        <dbReference type="Proteomes" id="UP000095546"/>
    </source>
</evidence>
<dbReference type="CDD" id="cd12152">
    <property type="entry name" value="F1-ATPase_delta"/>
    <property type="match status" value="1"/>
</dbReference>
<gene>
    <name evidence="8 12" type="primary">atpC</name>
    <name evidence="12" type="ORF">ERS852385_01052</name>
</gene>
<dbReference type="InterPro" id="IPR020546">
    <property type="entry name" value="ATP_synth_F1_dsu/esu_N"/>
</dbReference>
<dbReference type="EMBL" id="CYYU01000005">
    <property type="protein sequence ID" value="CUN66899.1"/>
    <property type="molecule type" value="Genomic_DNA"/>
</dbReference>
<dbReference type="GO" id="GO:0045259">
    <property type="term" value="C:proton-transporting ATP synthase complex"/>
    <property type="evidence" value="ECO:0007669"/>
    <property type="project" value="UniProtKB-KW"/>
</dbReference>
<dbReference type="OrthoDB" id="9804110at2"/>
<dbReference type="Proteomes" id="UP000095546">
    <property type="component" value="Unassembled WGS sequence"/>
</dbReference>
<dbReference type="HAMAP" id="MF_00530">
    <property type="entry name" value="ATP_synth_epsil_bac"/>
    <property type="match status" value="1"/>
</dbReference>
<keyword evidence="4 8" id="KW-0406">Ion transport</keyword>
<keyword evidence="13" id="KW-1185">Reference proteome</keyword>
<evidence type="ECO:0000256" key="1">
    <source>
        <dbReference type="ARBA" id="ARBA00004184"/>
    </source>
</evidence>
<dbReference type="Gene3D" id="1.20.5.440">
    <property type="entry name" value="ATP synthase delta/epsilon subunit, C-terminal domain"/>
    <property type="match status" value="1"/>
</dbReference>
<evidence type="ECO:0000256" key="5">
    <source>
        <dbReference type="ARBA" id="ARBA00023136"/>
    </source>
</evidence>
<comment type="similarity">
    <text evidence="2 8 9">Belongs to the ATPase epsilon chain family.</text>
</comment>
<dbReference type="Pfam" id="PF00401">
    <property type="entry name" value="ATP-synt_DE"/>
    <property type="match status" value="1"/>
</dbReference>
<dbReference type="GO" id="GO:0005886">
    <property type="term" value="C:plasma membrane"/>
    <property type="evidence" value="ECO:0007669"/>
    <property type="project" value="UniProtKB-SubCell"/>
</dbReference>
<keyword evidence="6 8" id="KW-0139">CF(1)</keyword>
<dbReference type="InterPro" id="IPR020547">
    <property type="entry name" value="ATP_synth_F1_esu_C"/>
</dbReference>
<evidence type="ECO:0000256" key="8">
    <source>
        <dbReference type="HAMAP-Rule" id="MF_00530"/>
    </source>
</evidence>
<feature type="domain" description="ATP synthase F1 complex delta/epsilon subunit N-terminal" evidence="11">
    <location>
        <begin position="4"/>
        <end position="84"/>
    </location>
</feature>
<proteinExistence type="inferred from homology"/>
<dbReference type="GO" id="GO:0012505">
    <property type="term" value="C:endomembrane system"/>
    <property type="evidence" value="ECO:0007669"/>
    <property type="project" value="UniProtKB-SubCell"/>
</dbReference>
<dbReference type="RefSeq" id="WP_055161201.1">
    <property type="nucleotide sequence ID" value="NZ_CABIWZ010000005.1"/>
</dbReference>